<organism evidence="2 3">
    <name type="scientific">Parambassis ranga</name>
    <name type="common">Indian glassy fish</name>
    <dbReference type="NCBI Taxonomy" id="210632"/>
    <lineage>
        <taxon>Eukaryota</taxon>
        <taxon>Metazoa</taxon>
        <taxon>Chordata</taxon>
        <taxon>Craniata</taxon>
        <taxon>Vertebrata</taxon>
        <taxon>Euteleostomi</taxon>
        <taxon>Actinopterygii</taxon>
        <taxon>Neopterygii</taxon>
        <taxon>Teleostei</taxon>
        <taxon>Neoteleostei</taxon>
        <taxon>Acanthomorphata</taxon>
        <taxon>Ovalentaria</taxon>
        <taxon>Ambassidae</taxon>
        <taxon>Parambassis</taxon>
    </lineage>
</organism>
<dbReference type="RefSeq" id="XP_028283709.1">
    <property type="nucleotide sequence ID" value="XM_028427908.1"/>
</dbReference>
<sequence length="201" mass="23038">MKLFHDSTSCLLRLLLLAELFVHSSSRPTHVPCNVFGTMMHQVDRLMSASKKIHGLTKDELTNFAGFEHRLDSLPRFQYTAAHFGSLKVNESLSQLHVYTQSFRLHLDWLKTTNENISFSQPLEDAGTHLLHLSKLINTSLHQIQAEVPQPPPSPPSLPVVSTAFDALRFSIELSERLQFFCDLSKRVLRQIQRHSRCPRR</sequence>
<gene>
    <name evidence="3" type="primary">LOC114450015</name>
</gene>
<dbReference type="SUPFAM" id="SSF47266">
    <property type="entry name" value="4-helical cytokines"/>
    <property type="match status" value="1"/>
</dbReference>
<keyword evidence="1" id="KW-0732">Signal</keyword>
<dbReference type="GO" id="GO:0043410">
    <property type="term" value="P:positive regulation of MAPK cascade"/>
    <property type="evidence" value="ECO:0007669"/>
    <property type="project" value="TreeGrafter"/>
</dbReference>
<feature type="chain" id="PRO_5028372405" evidence="1">
    <location>
        <begin position="27"/>
        <end position="201"/>
    </location>
</feature>
<dbReference type="PRINTS" id="PR01946">
    <property type="entry name" value="IL11BFISH"/>
</dbReference>
<evidence type="ECO:0000256" key="1">
    <source>
        <dbReference type="SAM" id="SignalP"/>
    </source>
</evidence>
<dbReference type="PANTHER" id="PTHR16922:SF0">
    <property type="entry name" value="INTERLEUKIN-11"/>
    <property type="match status" value="1"/>
</dbReference>
<reference evidence="3" key="1">
    <citation type="submission" date="2025-08" db="UniProtKB">
        <authorList>
            <consortium name="RefSeq"/>
        </authorList>
    </citation>
    <scope>IDENTIFICATION</scope>
</reference>
<dbReference type="InterPro" id="IPR009079">
    <property type="entry name" value="4_helix_cytokine-like_core"/>
</dbReference>
<dbReference type="AlphaFoldDB" id="A0A6P7K390"/>
<feature type="signal peptide" evidence="1">
    <location>
        <begin position="1"/>
        <end position="26"/>
    </location>
</feature>
<evidence type="ECO:0000313" key="3">
    <source>
        <dbReference type="RefSeq" id="XP_028283709.1"/>
    </source>
</evidence>
<dbReference type="Gene3D" id="1.20.1250.10">
    <property type="match status" value="1"/>
</dbReference>
<dbReference type="Proteomes" id="UP000515145">
    <property type="component" value="Chromosome 2"/>
</dbReference>
<dbReference type="InterPro" id="IPR022356">
    <property type="entry name" value="IL-11_fish"/>
</dbReference>
<dbReference type="GO" id="GO:0008083">
    <property type="term" value="F:growth factor activity"/>
    <property type="evidence" value="ECO:0007669"/>
    <property type="project" value="TreeGrafter"/>
</dbReference>
<dbReference type="PRINTS" id="PR01944">
    <property type="entry name" value="INTLKN11FISH"/>
</dbReference>
<dbReference type="GO" id="GO:0008284">
    <property type="term" value="P:positive regulation of cell population proliferation"/>
    <property type="evidence" value="ECO:0007669"/>
    <property type="project" value="TreeGrafter"/>
</dbReference>
<dbReference type="InterPro" id="IPR020438">
    <property type="entry name" value="IL-11"/>
</dbReference>
<dbReference type="PANTHER" id="PTHR16922">
    <property type="entry name" value="INTERLEUKIN 11"/>
    <property type="match status" value="1"/>
</dbReference>
<evidence type="ECO:0000313" key="2">
    <source>
        <dbReference type="Proteomes" id="UP000515145"/>
    </source>
</evidence>
<name>A0A6P7K390_9TELE</name>
<accession>A0A6P7K390</accession>
<proteinExistence type="predicted"/>
<dbReference type="GeneID" id="114450015"/>
<dbReference type="InParanoid" id="A0A6P7K390"/>
<dbReference type="GO" id="GO:0005125">
    <property type="term" value="F:cytokine activity"/>
    <property type="evidence" value="ECO:0007669"/>
    <property type="project" value="TreeGrafter"/>
</dbReference>
<dbReference type="InterPro" id="IPR020462">
    <property type="entry name" value="IL-11B_fish"/>
</dbReference>
<protein>
    <submittedName>
        <fullName evidence="3">Interleukin-11-like</fullName>
    </submittedName>
</protein>
<dbReference type="Pfam" id="PF07400">
    <property type="entry name" value="IL11"/>
    <property type="match status" value="1"/>
</dbReference>
<dbReference type="OrthoDB" id="8828755at2759"/>
<keyword evidence="2" id="KW-1185">Reference proteome</keyword>
<dbReference type="GO" id="GO:0005737">
    <property type="term" value="C:cytoplasm"/>
    <property type="evidence" value="ECO:0007669"/>
    <property type="project" value="TreeGrafter"/>
</dbReference>